<evidence type="ECO:0000256" key="1">
    <source>
        <dbReference type="ARBA" id="ARBA00004141"/>
    </source>
</evidence>
<evidence type="ECO:0000256" key="10">
    <source>
        <dbReference type="PIRSR" id="PIRSR600542-1"/>
    </source>
</evidence>
<dbReference type="GO" id="GO:0005739">
    <property type="term" value="C:mitochondrion"/>
    <property type="evidence" value="ECO:0007669"/>
    <property type="project" value="TreeGrafter"/>
</dbReference>
<feature type="transmembrane region" description="Helical" evidence="11">
    <location>
        <begin position="105"/>
        <end position="122"/>
    </location>
</feature>
<dbReference type="GO" id="GO:0009437">
    <property type="term" value="P:carnitine metabolic process"/>
    <property type="evidence" value="ECO:0007669"/>
    <property type="project" value="TreeGrafter"/>
</dbReference>
<comment type="subcellular location">
    <subcellularLocation>
        <location evidence="1">Membrane</location>
        <topology evidence="1">Multi-pass membrane protein</topology>
    </subcellularLocation>
</comment>
<evidence type="ECO:0000256" key="6">
    <source>
        <dbReference type="ARBA" id="ARBA00022989"/>
    </source>
</evidence>
<dbReference type="GO" id="GO:0006631">
    <property type="term" value="P:fatty acid metabolic process"/>
    <property type="evidence" value="ECO:0007669"/>
    <property type="project" value="UniProtKB-KW"/>
</dbReference>
<evidence type="ECO:0000256" key="4">
    <source>
        <dbReference type="ARBA" id="ARBA00022692"/>
    </source>
</evidence>
<dbReference type="InterPro" id="IPR000542">
    <property type="entry name" value="Carn_acyl_trans"/>
</dbReference>
<dbReference type="Proteomes" id="UP001347796">
    <property type="component" value="Unassembled WGS sequence"/>
</dbReference>
<keyword evidence="7" id="KW-0443">Lipid metabolism</keyword>
<keyword evidence="4 11" id="KW-0812">Transmembrane</keyword>
<reference evidence="13 14" key="1">
    <citation type="submission" date="2024-01" db="EMBL/GenBank/DDBJ databases">
        <title>The genome of the rayed Mediterranean limpet Patella caerulea (Linnaeus, 1758).</title>
        <authorList>
            <person name="Anh-Thu Weber A."/>
            <person name="Halstead-Nussloch G."/>
        </authorList>
    </citation>
    <scope>NUCLEOTIDE SEQUENCE [LARGE SCALE GENOMIC DNA]</scope>
    <source>
        <strain evidence="13">AATW-2023a</strain>
        <tissue evidence="13">Whole specimen</tissue>
    </source>
</reference>
<dbReference type="Pfam" id="PF00755">
    <property type="entry name" value="Carn_acyltransf"/>
    <property type="match status" value="1"/>
</dbReference>
<evidence type="ECO:0000259" key="12">
    <source>
        <dbReference type="Pfam" id="PF00755"/>
    </source>
</evidence>
<feature type="active site" description="Proton acceptor" evidence="10">
    <location>
        <position position="474"/>
    </location>
</feature>
<evidence type="ECO:0000313" key="14">
    <source>
        <dbReference type="Proteomes" id="UP001347796"/>
    </source>
</evidence>
<dbReference type="GO" id="GO:0016020">
    <property type="term" value="C:membrane"/>
    <property type="evidence" value="ECO:0007669"/>
    <property type="project" value="UniProtKB-SubCell"/>
</dbReference>
<dbReference type="InterPro" id="IPR042231">
    <property type="entry name" value="Cho/carn_acyl_trans_2"/>
</dbReference>
<evidence type="ECO:0000256" key="9">
    <source>
        <dbReference type="ARBA" id="ARBA00023315"/>
    </source>
</evidence>
<evidence type="ECO:0000256" key="3">
    <source>
        <dbReference type="ARBA" id="ARBA00022679"/>
    </source>
</evidence>
<dbReference type="InterPro" id="IPR023213">
    <property type="entry name" value="CAT-like_dom_sf"/>
</dbReference>
<keyword evidence="9" id="KW-0012">Acyltransferase</keyword>
<comment type="similarity">
    <text evidence="2">Belongs to the carnitine/choline acetyltransferase family.</text>
</comment>
<evidence type="ECO:0000256" key="7">
    <source>
        <dbReference type="ARBA" id="ARBA00023098"/>
    </source>
</evidence>
<name>A0AAN8JY44_PATCE</name>
<dbReference type="Gene3D" id="3.30.559.10">
    <property type="entry name" value="Chloramphenicol acetyltransferase-like domain"/>
    <property type="match status" value="1"/>
</dbReference>
<proteinExistence type="inferred from homology"/>
<dbReference type="PANTHER" id="PTHR22589">
    <property type="entry name" value="CARNITINE O-ACYLTRANSFERASE"/>
    <property type="match status" value="1"/>
</dbReference>
<dbReference type="InterPro" id="IPR039551">
    <property type="entry name" value="Cho/carn_acyl_trans"/>
</dbReference>
<comment type="caution">
    <text evidence="13">The sequence shown here is derived from an EMBL/GenBank/DDBJ whole genome shotgun (WGS) entry which is preliminary data.</text>
</comment>
<sequence>MAEARSAVTEPRVHEIEEGKDNTSEFYLAFRQWRRSLVRRFYRTRNLIQNGLWPTKIWNLGGTVILLTGMCHVDSQITKPITDVVHWTEIHLHIPKGFPKDVKSFLASTVVGFGFFIVLYHVRRYALRLLLSYRGWMYEPPKSQSYTTLMWGLLVKVISGSHPTLYSCQQSLPRMPVPPLKTTIRDLLLSLKPLYEDKPEEFIQLEKEAEEFQKTIGPKLQRVLVLKSWWAANWVSDWWEKYIYLMGRSPLPINSNYYVMDQSYWKPTNRQTSRAASCVYQLMLVKQKTDREQVEALTIRNTIPVCMAQYERVFSTTRVPGEDIDELVHYNSSESKHIVVLHKGVMYKVDVFDCHGKIIPPQILEKQFNWIVVNASFQQEALSEMCKSIPALTCLDRTTAARVRQKHFKEGINKESLDIVERSIIFISLETTCYEDMSERAKFLLHGDGKNIWFEKSINLLFFTDGRVGLNCEHSYADAPVVAHLQEFSMLGEVTDVYFTPDGYVVHAEVPGKLIVTKPERLVWDVQEELASSIKSALDLAKKNNADLELCVRDHSEYGKGFIKQCKVSPDAFIQMALQLTYYKNAGKFCLTYEASMTRLYLQGRTETVRTLSTDTVEFVRAMYNKSVSREGKIALFRKACEKHQRKYKDAMNGKAFDRHLFALFVASRGLGYDCEFLKKALMMPWTLSTSQQPQTQISWAPDCSLPQYSNMLSPGGGFGPVSDNGYGVSYMLPGNNKFFFHVSSKKCCDGTSATRFMDQLFESLQEIKTLFEEEEMEQKKDM</sequence>
<dbReference type="Gene3D" id="3.30.559.70">
    <property type="entry name" value="Choline/Carnitine o-acyltransferase, domain 2"/>
    <property type="match status" value="1"/>
</dbReference>
<dbReference type="FunFam" id="3.30.559.10:FF:000002">
    <property type="entry name" value="carnitine O-palmitoyltransferase 1, liver isoform"/>
    <property type="match status" value="1"/>
</dbReference>
<evidence type="ECO:0000313" key="13">
    <source>
        <dbReference type="EMBL" id="KAK6184657.1"/>
    </source>
</evidence>
<dbReference type="AlphaFoldDB" id="A0AAN8JY44"/>
<dbReference type="EMBL" id="JAZGQO010000006">
    <property type="protein sequence ID" value="KAK6184657.1"/>
    <property type="molecule type" value="Genomic_DNA"/>
</dbReference>
<evidence type="ECO:0000256" key="11">
    <source>
        <dbReference type="SAM" id="Phobius"/>
    </source>
</evidence>
<protein>
    <recommendedName>
        <fullName evidence="12">Choline/carnitine acyltransferase domain-containing protein</fullName>
    </recommendedName>
</protein>
<keyword evidence="14" id="KW-1185">Reference proteome</keyword>
<dbReference type="GO" id="GO:0004095">
    <property type="term" value="F:carnitine O-palmitoyltransferase activity"/>
    <property type="evidence" value="ECO:0007669"/>
    <property type="project" value="TreeGrafter"/>
</dbReference>
<keyword evidence="8 11" id="KW-0472">Membrane</keyword>
<keyword evidence="6 11" id="KW-1133">Transmembrane helix</keyword>
<evidence type="ECO:0000256" key="8">
    <source>
        <dbReference type="ARBA" id="ARBA00023136"/>
    </source>
</evidence>
<feature type="domain" description="Choline/carnitine acyltransferase" evidence="12">
    <location>
        <begin position="175"/>
        <end position="761"/>
    </location>
</feature>
<dbReference type="SUPFAM" id="SSF52777">
    <property type="entry name" value="CoA-dependent acyltransferases"/>
    <property type="match status" value="2"/>
</dbReference>
<keyword evidence="5" id="KW-0276">Fatty acid metabolism</keyword>
<keyword evidence="3" id="KW-0808">Transferase</keyword>
<accession>A0AAN8JY44</accession>
<gene>
    <name evidence="13" type="ORF">SNE40_007088</name>
</gene>
<dbReference type="PANTHER" id="PTHR22589:SF112">
    <property type="entry name" value="CHOLINE_CARNITINE ACYLTRANSFERASE DOMAIN-CONTAINING PROTEIN"/>
    <property type="match status" value="1"/>
</dbReference>
<evidence type="ECO:0000256" key="2">
    <source>
        <dbReference type="ARBA" id="ARBA00005232"/>
    </source>
</evidence>
<organism evidence="13 14">
    <name type="scientific">Patella caerulea</name>
    <name type="common">Rayed Mediterranean limpet</name>
    <dbReference type="NCBI Taxonomy" id="87958"/>
    <lineage>
        <taxon>Eukaryota</taxon>
        <taxon>Metazoa</taxon>
        <taxon>Spiralia</taxon>
        <taxon>Lophotrochozoa</taxon>
        <taxon>Mollusca</taxon>
        <taxon>Gastropoda</taxon>
        <taxon>Patellogastropoda</taxon>
        <taxon>Patelloidea</taxon>
        <taxon>Patellidae</taxon>
        <taxon>Patella</taxon>
    </lineage>
</organism>
<evidence type="ECO:0000256" key="5">
    <source>
        <dbReference type="ARBA" id="ARBA00022832"/>
    </source>
</evidence>